<sequence>MPFPLVRELGEVDYLTEEDVIRIHDRVALRTGGLEGLSKRDDLLGAIGRPALAADYQEEADIILIAAYYWHGISTSHGFVDANKRTGFLCAIVFLRQHNIEFSATEYHPGEKVNEWMDKHEFTLERLDGYLREHCFVGQVRPSKLR</sequence>
<dbReference type="InterPro" id="IPR006440">
    <property type="entry name" value="Doc"/>
</dbReference>
<evidence type="ECO:0000259" key="1">
    <source>
        <dbReference type="PROSITE" id="PS51459"/>
    </source>
</evidence>
<dbReference type="PANTHER" id="PTHR39426">
    <property type="entry name" value="HOMOLOGY TO DEATH-ON-CURING PROTEIN OF PHAGE P1"/>
    <property type="match status" value="1"/>
</dbReference>
<reference evidence="2 3" key="1">
    <citation type="submission" date="2022-10" db="EMBL/GenBank/DDBJ databases">
        <title>Ruegeria sp. nov., isolated from ocean surface water.</title>
        <authorList>
            <person name="He W."/>
            <person name="Wang L."/>
            <person name="Zhang D.-F."/>
        </authorList>
    </citation>
    <scope>NUCLEOTIDE SEQUENCE [LARGE SCALE GENOMIC DNA]</scope>
    <source>
        <strain evidence="2 3">WL0004</strain>
    </source>
</reference>
<accession>A0ABT2WWI7</accession>
<dbReference type="NCBIfam" id="TIGR01550">
    <property type="entry name" value="DOC_P1"/>
    <property type="match status" value="1"/>
</dbReference>
<dbReference type="Pfam" id="PF02661">
    <property type="entry name" value="Fic"/>
    <property type="match status" value="1"/>
</dbReference>
<dbReference type="PROSITE" id="PS51459">
    <property type="entry name" value="FIDO"/>
    <property type="match status" value="1"/>
</dbReference>
<name>A0ABT2WWI7_9RHOB</name>
<dbReference type="RefSeq" id="WP_263389969.1">
    <property type="nucleotide sequence ID" value="NZ_JAOVQN010000027.1"/>
</dbReference>
<dbReference type="Proteomes" id="UP001321014">
    <property type="component" value="Unassembled WGS sequence"/>
</dbReference>
<proteinExistence type="predicted"/>
<dbReference type="InterPro" id="IPR003812">
    <property type="entry name" value="Fido"/>
</dbReference>
<dbReference type="EMBL" id="JAOVQN010000027">
    <property type="protein sequence ID" value="MCU9840082.1"/>
    <property type="molecule type" value="Genomic_DNA"/>
</dbReference>
<evidence type="ECO:0000313" key="2">
    <source>
        <dbReference type="EMBL" id="MCU9840082.1"/>
    </source>
</evidence>
<evidence type="ECO:0000313" key="3">
    <source>
        <dbReference type="Proteomes" id="UP001321014"/>
    </source>
</evidence>
<feature type="domain" description="Fido" evidence="1">
    <location>
        <begin position="15"/>
        <end position="139"/>
    </location>
</feature>
<dbReference type="SUPFAM" id="SSF140931">
    <property type="entry name" value="Fic-like"/>
    <property type="match status" value="1"/>
</dbReference>
<dbReference type="InterPro" id="IPR053737">
    <property type="entry name" value="Type_II_TA_Toxin"/>
</dbReference>
<gene>
    <name evidence="2" type="ORF">OEZ49_20145</name>
</gene>
<comment type="caution">
    <text evidence="2">The sequence shown here is derived from an EMBL/GenBank/DDBJ whole genome shotgun (WGS) entry which is preliminary data.</text>
</comment>
<organism evidence="2 3">
    <name type="scientific">Ruegeria marisflavi</name>
    <dbReference type="NCBI Taxonomy" id="2984152"/>
    <lineage>
        <taxon>Bacteria</taxon>
        <taxon>Pseudomonadati</taxon>
        <taxon>Pseudomonadota</taxon>
        <taxon>Alphaproteobacteria</taxon>
        <taxon>Rhodobacterales</taxon>
        <taxon>Roseobacteraceae</taxon>
        <taxon>Ruegeria</taxon>
    </lineage>
</organism>
<dbReference type="Gene3D" id="1.20.120.1870">
    <property type="entry name" value="Fic/DOC protein, Fido domain"/>
    <property type="match status" value="1"/>
</dbReference>
<dbReference type="PANTHER" id="PTHR39426:SF1">
    <property type="entry name" value="HOMOLOGY TO DEATH-ON-CURING PROTEIN OF PHAGE P1"/>
    <property type="match status" value="1"/>
</dbReference>
<dbReference type="InterPro" id="IPR036597">
    <property type="entry name" value="Fido-like_dom_sf"/>
</dbReference>
<protein>
    <submittedName>
        <fullName evidence="2">Type II toxin-antitoxin system death-on-curing family toxin</fullName>
    </submittedName>
</protein>
<keyword evidence="3" id="KW-1185">Reference proteome</keyword>